<organism evidence="1 2">
    <name type="scientific">Sutterella wadsworthensis HGA0223</name>
    <dbReference type="NCBI Taxonomy" id="1203554"/>
    <lineage>
        <taxon>Bacteria</taxon>
        <taxon>Pseudomonadati</taxon>
        <taxon>Pseudomonadota</taxon>
        <taxon>Betaproteobacteria</taxon>
        <taxon>Burkholderiales</taxon>
        <taxon>Sutterellaceae</taxon>
        <taxon>Sutterella</taxon>
    </lineage>
</organism>
<gene>
    <name evidence="1" type="ORF">HMPREF1476_00672</name>
</gene>
<proteinExistence type="predicted"/>
<sequence>MHVLGPRAARSLLPELSRNGAKLLAVHWHWPRVLESLRPFSGHCDGGLPLTLKSKQTLNPQSSRLRFHARMKFLALPHIQPS</sequence>
<accession>S3BEX7</accession>
<protein>
    <submittedName>
        <fullName evidence="1">Uncharacterized protein</fullName>
    </submittedName>
</protein>
<reference evidence="1 2" key="1">
    <citation type="submission" date="2013-04" db="EMBL/GenBank/DDBJ databases">
        <title>The Genome Sequence of Sutterella wadsworthensis HGA0223.</title>
        <authorList>
            <consortium name="The Broad Institute Genomics Platform"/>
            <person name="Earl A."/>
            <person name="Ward D."/>
            <person name="Feldgarden M."/>
            <person name="Gevers D."/>
            <person name="Schmidt T.M."/>
            <person name="Dover J."/>
            <person name="Dai D."/>
            <person name="Walker B."/>
            <person name="Young S."/>
            <person name="Zeng Q."/>
            <person name="Gargeya S."/>
            <person name="Fitzgerald M."/>
            <person name="Haas B."/>
            <person name="Abouelleil A."/>
            <person name="Allen A.W."/>
            <person name="Alvarado L."/>
            <person name="Arachchi H.M."/>
            <person name="Berlin A.M."/>
            <person name="Chapman S.B."/>
            <person name="Gainer-Dewar J."/>
            <person name="Goldberg J."/>
            <person name="Griggs A."/>
            <person name="Gujja S."/>
            <person name="Hansen M."/>
            <person name="Howarth C."/>
            <person name="Imamovic A."/>
            <person name="Ireland A."/>
            <person name="Larimer J."/>
            <person name="McCowan C."/>
            <person name="Murphy C."/>
            <person name="Pearson M."/>
            <person name="Poon T.W."/>
            <person name="Priest M."/>
            <person name="Roberts A."/>
            <person name="Saif S."/>
            <person name="Shea T."/>
            <person name="Sisk P."/>
            <person name="Sykes S."/>
            <person name="Wortman J."/>
            <person name="Nusbaum C."/>
            <person name="Birren B."/>
        </authorList>
    </citation>
    <scope>NUCLEOTIDE SEQUENCE [LARGE SCALE GENOMIC DNA]</scope>
    <source>
        <strain evidence="1 2">HGA0223</strain>
    </source>
</reference>
<evidence type="ECO:0000313" key="1">
    <source>
        <dbReference type="EMBL" id="EPD99868.1"/>
    </source>
</evidence>
<dbReference type="AlphaFoldDB" id="S3BEX7"/>
<evidence type="ECO:0000313" key="2">
    <source>
        <dbReference type="Proteomes" id="UP000014400"/>
    </source>
</evidence>
<keyword evidence="2" id="KW-1185">Reference proteome</keyword>
<comment type="caution">
    <text evidence="1">The sequence shown here is derived from an EMBL/GenBank/DDBJ whole genome shotgun (WGS) entry which is preliminary data.</text>
</comment>
<dbReference type="EMBL" id="ATCF01000012">
    <property type="protein sequence ID" value="EPD99868.1"/>
    <property type="molecule type" value="Genomic_DNA"/>
</dbReference>
<dbReference type="HOGENOM" id="CLU_2557035_0_0_4"/>
<dbReference type="Proteomes" id="UP000014400">
    <property type="component" value="Unassembled WGS sequence"/>
</dbReference>
<name>S3BEX7_9BURK</name>